<proteinExistence type="predicted"/>
<protein>
    <submittedName>
        <fullName evidence="1">Uncharacterized protein</fullName>
    </submittedName>
</protein>
<organism evidence="1">
    <name type="scientific">Anguilla anguilla</name>
    <name type="common">European freshwater eel</name>
    <name type="synonym">Muraena anguilla</name>
    <dbReference type="NCBI Taxonomy" id="7936"/>
    <lineage>
        <taxon>Eukaryota</taxon>
        <taxon>Metazoa</taxon>
        <taxon>Chordata</taxon>
        <taxon>Craniata</taxon>
        <taxon>Vertebrata</taxon>
        <taxon>Euteleostomi</taxon>
        <taxon>Actinopterygii</taxon>
        <taxon>Neopterygii</taxon>
        <taxon>Teleostei</taxon>
        <taxon>Anguilliformes</taxon>
        <taxon>Anguillidae</taxon>
        <taxon>Anguilla</taxon>
    </lineage>
</organism>
<accession>A0A0E9XL76</accession>
<name>A0A0E9XL76_ANGAN</name>
<sequence>MRHMHSHHTCGTICQAFNSRPVNWFYN</sequence>
<dbReference type="EMBL" id="GBXM01005992">
    <property type="protein sequence ID" value="JAI02586.1"/>
    <property type="molecule type" value="Transcribed_RNA"/>
</dbReference>
<reference evidence="1" key="2">
    <citation type="journal article" date="2015" name="Fish Shellfish Immunol.">
        <title>Early steps in the European eel (Anguilla anguilla)-Vibrio vulnificus interaction in the gills: Role of the RtxA13 toxin.</title>
        <authorList>
            <person name="Callol A."/>
            <person name="Pajuelo D."/>
            <person name="Ebbesson L."/>
            <person name="Teles M."/>
            <person name="MacKenzie S."/>
            <person name="Amaro C."/>
        </authorList>
    </citation>
    <scope>NUCLEOTIDE SEQUENCE</scope>
</reference>
<evidence type="ECO:0000313" key="1">
    <source>
        <dbReference type="EMBL" id="JAI02586.1"/>
    </source>
</evidence>
<reference evidence="1" key="1">
    <citation type="submission" date="2014-11" db="EMBL/GenBank/DDBJ databases">
        <authorList>
            <person name="Amaro Gonzalez C."/>
        </authorList>
    </citation>
    <scope>NUCLEOTIDE SEQUENCE</scope>
</reference>
<dbReference type="AlphaFoldDB" id="A0A0E9XL76"/>